<comment type="caution">
    <text evidence="2">The sequence shown here is derived from an EMBL/GenBank/DDBJ whole genome shotgun (WGS) entry which is preliminary data.</text>
</comment>
<organism evidence="2 3">
    <name type="scientific">Flammeovirga agarivorans</name>
    <dbReference type="NCBI Taxonomy" id="2726742"/>
    <lineage>
        <taxon>Bacteria</taxon>
        <taxon>Pseudomonadati</taxon>
        <taxon>Bacteroidota</taxon>
        <taxon>Cytophagia</taxon>
        <taxon>Cytophagales</taxon>
        <taxon>Flammeovirgaceae</taxon>
        <taxon>Flammeovirga</taxon>
    </lineage>
</organism>
<gene>
    <name evidence="2" type="ORF">HGP29_14530</name>
</gene>
<dbReference type="RefSeq" id="WP_168883143.1">
    <property type="nucleotide sequence ID" value="NZ_JABAIL010000004.1"/>
</dbReference>
<dbReference type="AlphaFoldDB" id="A0A7X8XWN2"/>
<evidence type="ECO:0000259" key="1">
    <source>
        <dbReference type="Pfam" id="PF25191"/>
    </source>
</evidence>
<name>A0A7X8XWN2_9BACT</name>
<keyword evidence="3" id="KW-1185">Reference proteome</keyword>
<accession>A0A7X8XWN2</accession>
<evidence type="ECO:0000313" key="3">
    <source>
        <dbReference type="Proteomes" id="UP000585050"/>
    </source>
</evidence>
<reference evidence="2 3" key="1">
    <citation type="submission" date="2020-04" db="EMBL/GenBank/DDBJ databases">
        <title>Flammeovirga sp. SR4, a novel species isolated from seawater.</title>
        <authorList>
            <person name="Wang X."/>
        </authorList>
    </citation>
    <scope>NUCLEOTIDE SEQUENCE [LARGE SCALE GENOMIC DNA]</scope>
    <source>
        <strain evidence="2 3">SR4</strain>
    </source>
</reference>
<dbReference type="InterPro" id="IPR057154">
    <property type="entry name" value="DUF7832"/>
</dbReference>
<protein>
    <recommendedName>
        <fullName evidence="1">DUF7832 domain-containing protein</fullName>
    </recommendedName>
</protein>
<dbReference type="Proteomes" id="UP000585050">
    <property type="component" value="Unassembled WGS sequence"/>
</dbReference>
<sequence length="143" mass="17163">MTTHQEQDNNIIDNVRNYFGPEFPEDISLDHAYIHIGYFFGWVILNDLYSEEFEDEFGAQIIYFKRKEITPTILAETLDGIIEKELFDIKLHRFLTDYYSSGDYIKDYKENLANDKDTIFHVSENWEDFDKMSKILDARFSRY</sequence>
<feature type="domain" description="DUF7832" evidence="1">
    <location>
        <begin position="11"/>
        <end position="122"/>
    </location>
</feature>
<dbReference type="Pfam" id="PF25191">
    <property type="entry name" value="DUF7832"/>
    <property type="match status" value="1"/>
</dbReference>
<proteinExistence type="predicted"/>
<dbReference type="EMBL" id="JABAIL010000004">
    <property type="protein sequence ID" value="NLR92431.1"/>
    <property type="molecule type" value="Genomic_DNA"/>
</dbReference>
<evidence type="ECO:0000313" key="2">
    <source>
        <dbReference type="EMBL" id="NLR92431.1"/>
    </source>
</evidence>